<dbReference type="PROSITE" id="PS50113">
    <property type="entry name" value="PAC"/>
    <property type="match status" value="1"/>
</dbReference>
<dbReference type="CDD" id="cd00130">
    <property type="entry name" value="PAS"/>
    <property type="match status" value="1"/>
</dbReference>
<dbReference type="EMBL" id="BAAAZA010000006">
    <property type="protein sequence ID" value="GAA3862761.1"/>
    <property type="molecule type" value="Genomic_DNA"/>
</dbReference>
<dbReference type="PROSITE" id="PS50112">
    <property type="entry name" value="PAS"/>
    <property type="match status" value="1"/>
</dbReference>
<dbReference type="SUPFAM" id="SSF55785">
    <property type="entry name" value="PYP-like sensor domain (PAS domain)"/>
    <property type="match status" value="1"/>
</dbReference>
<dbReference type="InterPro" id="IPR035965">
    <property type="entry name" value="PAS-like_dom_sf"/>
</dbReference>
<dbReference type="NCBIfam" id="TIGR00229">
    <property type="entry name" value="sensory_box"/>
    <property type="match status" value="1"/>
</dbReference>
<dbReference type="Gene3D" id="3.30.450.20">
    <property type="entry name" value="PAS domain"/>
    <property type="match status" value="1"/>
</dbReference>
<dbReference type="InterPro" id="IPR013656">
    <property type="entry name" value="PAS_4"/>
</dbReference>
<organism evidence="4 5">
    <name type="scientific">Streptomyces lannensis</name>
    <dbReference type="NCBI Taxonomy" id="766498"/>
    <lineage>
        <taxon>Bacteria</taxon>
        <taxon>Bacillati</taxon>
        <taxon>Actinomycetota</taxon>
        <taxon>Actinomycetes</taxon>
        <taxon>Kitasatosporales</taxon>
        <taxon>Streptomycetaceae</taxon>
        <taxon>Streptomyces</taxon>
    </lineage>
</organism>
<feature type="domain" description="PAS" evidence="2">
    <location>
        <begin position="35"/>
        <end position="98"/>
    </location>
</feature>
<name>A0ABP7K2G7_9ACTN</name>
<evidence type="ECO:0000259" key="3">
    <source>
        <dbReference type="PROSITE" id="PS50113"/>
    </source>
</evidence>
<dbReference type="InterPro" id="IPR052155">
    <property type="entry name" value="Biofilm_reg_signaling"/>
</dbReference>
<comment type="caution">
    <text evidence="4">The sequence shown here is derived from an EMBL/GenBank/DDBJ whole genome shotgun (WGS) entry which is preliminary data.</text>
</comment>
<gene>
    <name evidence="4" type="ORF">GCM10022207_28190</name>
</gene>
<accession>A0ABP7K2G7</accession>
<dbReference type="PANTHER" id="PTHR44757:SF2">
    <property type="entry name" value="BIOFILM ARCHITECTURE MAINTENANCE PROTEIN MBAA"/>
    <property type="match status" value="1"/>
</dbReference>
<sequence>MDENNAAVGNGAPPEQGGHGTGRVGEPEGWLAQAIVRDSSEAIVVADPEGIIQVWNGGAERMFGHTADEAVGRSLDLIIPEKLRERHGKGYRHTMATGLTRYGDTLLGVPATHRDGHRLSIEFSVALLRDATGRIAGISAIMREVTERRTTEKELRTRLAHLERQLSQTSPA</sequence>
<dbReference type="SMART" id="SM00091">
    <property type="entry name" value="PAS"/>
    <property type="match status" value="1"/>
</dbReference>
<proteinExistence type="predicted"/>
<evidence type="ECO:0000259" key="2">
    <source>
        <dbReference type="PROSITE" id="PS50112"/>
    </source>
</evidence>
<reference evidence="5" key="1">
    <citation type="journal article" date="2019" name="Int. J. Syst. Evol. Microbiol.">
        <title>The Global Catalogue of Microorganisms (GCM) 10K type strain sequencing project: providing services to taxonomists for standard genome sequencing and annotation.</title>
        <authorList>
            <consortium name="The Broad Institute Genomics Platform"/>
            <consortium name="The Broad Institute Genome Sequencing Center for Infectious Disease"/>
            <person name="Wu L."/>
            <person name="Ma J."/>
        </authorList>
    </citation>
    <scope>NUCLEOTIDE SEQUENCE [LARGE SCALE GENOMIC DNA]</scope>
    <source>
        <strain evidence="5">JCM 16578</strain>
    </source>
</reference>
<evidence type="ECO:0000256" key="1">
    <source>
        <dbReference type="SAM" id="MobiDB-lite"/>
    </source>
</evidence>
<dbReference type="InterPro" id="IPR000700">
    <property type="entry name" value="PAS-assoc_C"/>
</dbReference>
<evidence type="ECO:0000313" key="5">
    <source>
        <dbReference type="Proteomes" id="UP001501563"/>
    </source>
</evidence>
<protein>
    <submittedName>
        <fullName evidence="4">PAS domain S-box protein</fullName>
    </submittedName>
</protein>
<evidence type="ECO:0000313" key="4">
    <source>
        <dbReference type="EMBL" id="GAA3862761.1"/>
    </source>
</evidence>
<dbReference type="Pfam" id="PF08448">
    <property type="entry name" value="PAS_4"/>
    <property type="match status" value="1"/>
</dbReference>
<dbReference type="Proteomes" id="UP001501563">
    <property type="component" value="Unassembled WGS sequence"/>
</dbReference>
<dbReference type="RefSeq" id="WP_345548269.1">
    <property type="nucleotide sequence ID" value="NZ_BAAAZA010000006.1"/>
</dbReference>
<dbReference type="PANTHER" id="PTHR44757">
    <property type="entry name" value="DIGUANYLATE CYCLASE DGCP"/>
    <property type="match status" value="1"/>
</dbReference>
<feature type="domain" description="PAC" evidence="3">
    <location>
        <begin position="105"/>
        <end position="157"/>
    </location>
</feature>
<feature type="region of interest" description="Disordered" evidence="1">
    <location>
        <begin position="1"/>
        <end position="26"/>
    </location>
</feature>
<keyword evidence="5" id="KW-1185">Reference proteome</keyword>
<dbReference type="InterPro" id="IPR000014">
    <property type="entry name" value="PAS"/>
</dbReference>